<dbReference type="InterPro" id="IPR005312">
    <property type="entry name" value="DUF1759"/>
</dbReference>
<dbReference type="InterPro" id="IPR001878">
    <property type="entry name" value="Znf_CCHC"/>
</dbReference>
<comment type="caution">
    <text evidence="4">The sequence shown here is derived from an EMBL/GenBank/DDBJ whole genome shotgun (WGS) entry which is preliminary data.</text>
</comment>
<evidence type="ECO:0000256" key="1">
    <source>
        <dbReference type="SAM" id="MobiDB-lite"/>
    </source>
</evidence>
<dbReference type="Gene3D" id="4.10.60.10">
    <property type="entry name" value="Zinc finger, CCHC-type"/>
    <property type="match status" value="1"/>
</dbReference>
<dbReference type="PANTHER" id="PTHR47331">
    <property type="entry name" value="PHD-TYPE DOMAIN-CONTAINING PROTEIN"/>
    <property type="match status" value="1"/>
</dbReference>
<evidence type="ECO:0000256" key="2">
    <source>
        <dbReference type="SAM" id="Phobius"/>
    </source>
</evidence>
<evidence type="ECO:0000313" key="4">
    <source>
        <dbReference type="EMBL" id="KAL3117287.1"/>
    </source>
</evidence>
<keyword evidence="2" id="KW-0812">Transmembrane</keyword>
<dbReference type="SMART" id="SM00343">
    <property type="entry name" value="ZnF_C2HC"/>
    <property type="match status" value="2"/>
</dbReference>
<feature type="transmembrane region" description="Helical" evidence="2">
    <location>
        <begin position="627"/>
        <end position="649"/>
    </location>
</feature>
<sequence>MSELLRITIAPIVKRLKLYIETAQENLTKDLTEQIKTDLLAERQNLCRAVSLLEKNNDKWEAVFHRVKGPALQEEEQNYKDYKPEGKAFMEWADQARGLVDTIDGALGLSEQGDVVHPAQVQQPAQNIPPQVVVAPQRHEVMLPPISLPKFSGEPREWPLFWKLFETSVESLQIEDFKKHIYLLGCLPEKSVARRAIDLYPPSDENYPRVVEILKKRFGDEKSIVETLQSELLHLPKPSDSVQSLRQFSESIERICQQLSDFGENEQNKFMASTIKSKLPYHLLTQVVEKELRSGGIFDCSDLRKAITSIVEVKEEVQRCTQVFRGEEKPRNFPSQIQRNNFQGRETNFPLNQFRQGHWRPNNGNDSVGMTSPQVDRSFLALKKPQFSQRETGTRQTCSLCGAVGHPSSRCPKYSTPEARRRRLAKQRKCFNCFLKGHKAENCKSPKRCLKCGGKHHYMICRYGDAPKGSTRRTTNKTTTVQRRQSSKRRGEFPRSNKTNYSKIHVSSGVGDKPSESLAFDGNSTNRLTKVAKKSHALSTMCRAVVKKRDHQKMIENPVVFDQACQTSSKSDFYISEQKSPKLSSTESEFCGGKNNGKLFHSIFSIRIKRMDNKWEEILLNEAEQIALLWAFCLSISISLMVCLILRVLSFGLKVKREALPQYCTKRHILRKMAFIVIFSCLFHLPVKGGTETSAYPTNQCNECKLICSNKGVLAKIPKEIRKVELCCSENCYIHENVHKLIHEFPKEILQVITWSLIRKDYGTTSTVLLMLYLAGGESFGCGVESRSILLPVLKKFFEQESSRTHINDSSKIFDSESDHVIYVMDNRIKGWEISHPTTFFKSDIREMPIPFREGPFFSARRVNIPENAEIINDRFFEFGDPERDHEERIPLRREPRVHRQTEPLSSWIERSHGSHWYETIRDRRIVDEDLRRELRRGATLIGEHFGRAVDIHFDGLTCYGPEGLYLSPGLTVLDHFVRLGLQVDPLTPCIQEYVGFSPHEGGMLVDLYPIELVSIRHRVGVRWRAPEEDELHPPARYRAQSPDGHLENRPQRVVRRRPVNRW</sequence>
<feature type="transmembrane region" description="Helical" evidence="2">
    <location>
        <begin position="669"/>
        <end position="687"/>
    </location>
</feature>
<dbReference type="EMBL" id="JBICBT010000333">
    <property type="protein sequence ID" value="KAL3117287.1"/>
    <property type="molecule type" value="Genomic_DNA"/>
</dbReference>
<organism evidence="4 5">
    <name type="scientific">Heterodera trifolii</name>
    <dbReference type="NCBI Taxonomy" id="157864"/>
    <lineage>
        <taxon>Eukaryota</taxon>
        <taxon>Metazoa</taxon>
        <taxon>Ecdysozoa</taxon>
        <taxon>Nematoda</taxon>
        <taxon>Chromadorea</taxon>
        <taxon>Rhabditida</taxon>
        <taxon>Tylenchina</taxon>
        <taxon>Tylenchomorpha</taxon>
        <taxon>Tylenchoidea</taxon>
        <taxon>Heteroderidae</taxon>
        <taxon>Heteroderinae</taxon>
        <taxon>Heterodera</taxon>
    </lineage>
</organism>
<reference evidence="4 5" key="1">
    <citation type="submission" date="2024-10" db="EMBL/GenBank/DDBJ databases">
        <authorList>
            <person name="Kim D."/>
        </authorList>
    </citation>
    <scope>NUCLEOTIDE SEQUENCE [LARGE SCALE GENOMIC DNA]</scope>
    <source>
        <strain evidence="4">BH-2024</strain>
    </source>
</reference>
<dbReference type="AlphaFoldDB" id="A0ABD2LPX1"/>
<feature type="region of interest" description="Disordered" evidence="1">
    <location>
        <begin position="466"/>
        <end position="522"/>
    </location>
</feature>
<gene>
    <name evidence="4" type="ORF">niasHT_006375</name>
</gene>
<dbReference type="Pfam" id="PF03564">
    <property type="entry name" value="DUF1759"/>
    <property type="match status" value="1"/>
</dbReference>
<keyword evidence="5" id="KW-1185">Reference proteome</keyword>
<dbReference type="Proteomes" id="UP001620626">
    <property type="component" value="Unassembled WGS sequence"/>
</dbReference>
<protein>
    <recommendedName>
        <fullName evidence="3">CCHC-type domain-containing protein</fullName>
    </recommendedName>
</protein>
<evidence type="ECO:0000313" key="5">
    <source>
        <dbReference type="Proteomes" id="UP001620626"/>
    </source>
</evidence>
<keyword evidence="2" id="KW-0472">Membrane</keyword>
<proteinExistence type="predicted"/>
<name>A0ABD2LPX1_9BILA</name>
<feature type="domain" description="CCHC-type" evidence="3">
    <location>
        <begin position="429"/>
        <end position="445"/>
    </location>
</feature>
<feature type="domain" description="CCHC-type" evidence="3">
    <location>
        <begin position="397"/>
        <end position="413"/>
    </location>
</feature>
<evidence type="ECO:0000259" key="3">
    <source>
        <dbReference type="SMART" id="SM00343"/>
    </source>
</evidence>
<feature type="region of interest" description="Disordered" evidence="1">
    <location>
        <begin position="1033"/>
        <end position="1052"/>
    </location>
</feature>
<dbReference type="PANTHER" id="PTHR47331:SF1">
    <property type="entry name" value="GAG-LIKE PROTEIN"/>
    <property type="match status" value="1"/>
</dbReference>
<accession>A0ABD2LPX1</accession>
<keyword evidence="2" id="KW-1133">Transmembrane helix</keyword>